<organism evidence="1">
    <name type="scientific">Eucampia antarctica</name>
    <dbReference type="NCBI Taxonomy" id="49252"/>
    <lineage>
        <taxon>Eukaryota</taxon>
        <taxon>Sar</taxon>
        <taxon>Stramenopiles</taxon>
        <taxon>Ochrophyta</taxon>
        <taxon>Bacillariophyta</taxon>
        <taxon>Mediophyceae</taxon>
        <taxon>Biddulphiophycidae</taxon>
        <taxon>Hemiaulales</taxon>
        <taxon>Hemiaulaceae</taxon>
        <taxon>Eucampia</taxon>
    </lineage>
</organism>
<dbReference type="AlphaFoldDB" id="A0A7S2RPX8"/>
<sequence>MMSKAVKESKEVVKYVQKSEKAEPKFSFYINIHVLDKKQLIKAAVDSSKMVPKFMSDFTASLGASVVSDESIIGQITDELLKEFPAEMEKAGVLTEFEQVFTKGTMAVLRCSIMSIDFAKAIRAEKGEEGIMHYQNMIDGMKYFDMSDDEIASTMGEVELDMLKEFPEEIGNELKAEFEKEGLKVNVECKTEEEQAKFLFDYMKEHMS</sequence>
<gene>
    <name evidence="1" type="ORF">EANT1437_LOCUS8679</name>
</gene>
<protein>
    <submittedName>
        <fullName evidence="1">Uncharacterized protein</fullName>
    </submittedName>
</protein>
<dbReference type="EMBL" id="HBHI01016902">
    <property type="protein sequence ID" value="CAD9677331.1"/>
    <property type="molecule type" value="Transcribed_RNA"/>
</dbReference>
<name>A0A7S2RPX8_9STRA</name>
<reference evidence="1" key="1">
    <citation type="submission" date="2021-01" db="EMBL/GenBank/DDBJ databases">
        <authorList>
            <person name="Corre E."/>
            <person name="Pelletier E."/>
            <person name="Niang G."/>
            <person name="Scheremetjew M."/>
            <person name="Finn R."/>
            <person name="Kale V."/>
            <person name="Holt S."/>
            <person name="Cochrane G."/>
            <person name="Meng A."/>
            <person name="Brown T."/>
            <person name="Cohen L."/>
        </authorList>
    </citation>
    <scope>NUCLEOTIDE SEQUENCE</scope>
    <source>
        <strain evidence="1">CCMP1452</strain>
    </source>
</reference>
<proteinExistence type="predicted"/>
<evidence type="ECO:0000313" key="1">
    <source>
        <dbReference type="EMBL" id="CAD9677331.1"/>
    </source>
</evidence>
<accession>A0A7S2RPX8</accession>